<name>A0A0D3DDK9_BRAOL</name>
<dbReference type="PANTHER" id="PTHR47150">
    <property type="entry name" value="OS12G0169200 PROTEIN"/>
    <property type="match status" value="1"/>
</dbReference>
<dbReference type="Gramene" id="Bo7g098600.1">
    <property type="protein sequence ID" value="Bo7g098600.1"/>
    <property type="gene ID" value="Bo7g098600"/>
</dbReference>
<feature type="region of interest" description="Disordered" evidence="1">
    <location>
        <begin position="1"/>
        <end position="21"/>
    </location>
</feature>
<dbReference type="EnsemblPlants" id="Bo7g098600.1">
    <property type="protein sequence ID" value="Bo7g098600.1"/>
    <property type="gene ID" value="Bo7g098600"/>
</dbReference>
<dbReference type="InterPro" id="IPR006912">
    <property type="entry name" value="Harbinger_derived_prot"/>
</dbReference>
<evidence type="ECO:0000313" key="2">
    <source>
        <dbReference type="EnsemblPlants" id="Bo7g098600.1"/>
    </source>
</evidence>
<dbReference type="AlphaFoldDB" id="A0A0D3DDK9"/>
<evidence type="ECO:0008006" key="4">
    <source>
        <dbReference type="Google" id="ProtNLM"/>
    </source>
</evidence>
<feature type="compositionally biased region" description="Low complexity" evidence="1">
    <location>
        <begin position="7"/>
        <end position="17"/>
    </location>
</feature>
<proteinExistence type="predicted"/>
<reference evidence="2 3" key="1">
    <citation type="journal article" date="2014" name="Genome Biol.">
        <title>Transcriptome and methylome profiling reveals relics of genome dominance in the mesopolyploid Brassica oleracea.</title>
        <authorList>
            <person name="Parkin I.A."/>
            <person name="Koh C."/>
            <person name="Tang H."/>
            <person name="Robinson S.J."/>
            <person name="Kagale S."/>
            <person name="Clarke W.E."/>
            <person name="Town C.D."/>
            <person name="Nixon J."/>
            <person name="Krishnakumar V."/>
            <person name="Bidwell S.L."/>
            <person name="Denoeud F."/>
            <person name="Belcram H."/>
            <person name="Links M.G."/>
            <person name="Just J."/>
            <person name="Clarke C."/>
            <person name="Bender T."/>
            <person name="Huebert T."/>
            <person name="Mason A.S."/>
            <person name="Pires J.C."/>
            <person name="Barker G."/>
            <person name="Moore J."/>
            <person name="Walley P.G."/>
            <person name="Manoli S."/>
            <person name="Batley J."/>
            <person name="Edwards D."/>
            <person name="Nelson M.N."/>
            <person name="Wang X."/>
            <person name="Paterson A.H."/>
            <person name="King G."/>
            <person name="Bancroft I."/>
            <person name="Chalhoub B."/>
            <person name="Sharpe A.G."/>
        </authorList>
    </citation>
    <scope>NUCLEOTIDE SEQUENCE</scope>
    <source>
        <strain evidence="2 3">cv. TO1000</strain>
    </source>
</reference>
<accession>A0A0D3DDK9</accession>
<keyword evidence="3" id="KW-1185">Reference proteome</keyword>
<sequence length="452" mass="52352">MNYNFTSSFHLDGSSSSSDDDENVEMINNLYQEELTIQHAIANNNAIIQYLRNQQSSQVIHGGSVPGRSFIYLDRESAHCRLFNDYFSKNPTYNDAMFRRRYRMSRPLFLRIVDAVKNHDNYFKKRRDIIGRLGLSSLQKITVVFRMLAYGLPADATDEYIKIGESTAIESIQRFCRAVAEIFSEEYLRSPTPADVSRLMYIGEQRGRSGSPTIILEAVGDYDLWICRAYFGMSGSNNNINVLESSHFFSNLAQGIAPCSLYYSGNEYNMRYYLADGIYPKWSTIVQTIHELRGSKKQYFATQQEACRKDVERAFGVLQSRFAIVKEPVRYWNREVIHDIMTTCIILLNMIIEDECDLDAPIDVAREVIHDIMTTCIILLNMIIEDERDLNAPIDVAREAPSTEVDIEEHENIRFQEFFARFRRIKDQEAHFALRNDLIDHMWEKHMSGTAL</sequence>
<dbReference type="HOGENOM" id="CLU_012390_1_1_1"/>
<evidence type="ECO:0000313" key="3">
    <source>
        <dbReference type="Proteomes" id="UP000032141"/>
    </source>
</evidence>
<evidence type="ECO:0000256" key="1">
    <source>
        <dbReference type="SAM" id="MobiDB-lite"/>
    </source>
</evidence>
<reference evidence="2" key="2">
    <citation type="submission" date="2015-03" db="UniProtKB">
        <authorList>
            <consortium name="EnsemblPlants"/>
        </authorList>
    </citation>
    <scope>IDENTIFICATION</scope>
</reference>
<dbReference type="Proteomes" id="UP000032141">
    <property type="component" value="Chromosome C7"/>
</dbReference>
<protein>
    <recommendedName>
        <fullName evidence="4">DDE Tnp4 domain-containing protein</fullName>
    </recommendedName>
</protein>
<dbReference type="Pfam" id="PF04827">
    <property type="entry name" value="Plant_tran"/>
    <property type="match status" value="2"/>
</dbReference>
<organism evidence="2 3">
    <name type="scientific">Brassica oleracea var. oleracea</name>
    <dbReference type="NCBI Taxonomy" id="109376"/>
    <lineage>
        <taxon>Eukaryota</taxon>
        <taxon>Viridiplantae</taxon>
        <taxon>Streptophyta</taxon>
        <taxon>Embryophyta</taxon>
        <taxon>Tracheophyta</taxon>
        <taxon>Spermatophyta</taxon>
        <taxon>Magnoliopsida</taxon>
        <taxon>eudicotyledons</taxon>
        <taxon>Gunneridae</taxon>
        <taxon>Pentapetalae</taxon>
        <taxon>rosids</taxon>
        <taxon>malvids</taxon>
        <taxon>Brassicales</taxon>
        <taxon>Brassicaceae</taxon>
        <taxon>Brassiceae</taxon>
        <taxon>Brassica</taxon>
    </lineage>
</organism>
<dbReference type="eggNOG" id="ENOG502QR5Z">
    <property type="taxonomic scope" value="Eukaryota"/>
</dbReference>
<dbReference type="PANTHER" id="PTHR47150:SF7">
    <property type="entry name" value="NUCLEASE"/>
    <property type="match status" value="1"/>
</dbReference>